<accession>S0FSY6</accession>
<keyword evidence="2" id="KW-0560">Oxidoreductase</keyword>
<sequence>MTDRKDFETLVQESAQIHGHLCPGQVIGVRMALLGCRLIGLDDPQSRSQIKKLIVYLEMDRCAGDAIAHVTGVKLGRRSLKFMNYGIMAATFLNIETHKAFRIISTEEARDLAVVYAPEIFEKSAQQLAAYKRMPDDVLFRVQRVNITLNDFDMPGPTRRKIVCSRCGQLVRDHREIMIDGKPVCRPCSEDVYFSDPSEVSLGGLNVAREKDYYRPNPCVLENSI</sequence>
<dbReference type="SUPFAM" id="SSF143555">
    <property type="entry name" value="FwdE-like"/>
    <property type="match status" value="1"/>
</dbReference>
<reference evidence="2 3" key="1">
    <citation type="journal article" date="2013" name="Genome Announc.">
        <title>Draft Genome Sequence of Desulfotignum phosphitoxidans DSM 13687 Strain FiPS-3.</title>
        <authorList>
            <person name="Poehlein A."/>
            <person name="Daniel R."/>
            <person name="Simeonova D.D."/>
        </authorList>
    </citation>
    <scope>NUCLEOTIDE SEQUENCE [LARGE SCALE GENOMIC DNA]</scope>
    <source>
        <strain evidence="2 3">DSM 13687</strain>
    </source>
</reference>
<organism evidence="2 3">
    <name type="scientific">Desulfotignum phosphitoxidans DSM 13687</name>
    <dbReference type="NCBI Taxonomy" id="1286635"/>
    <lineage>
        <taxon>Bacteria</taxon>
        <taxon>Pseudomonadati</taxon>
        <taxon>Thermodesulfobacteriota</taxon>
        <taxon>Desulfobacteria</taxon>
        <taxon>Desulfobacterales</taxon>
        <taxon>Desulfobacteraceae</taxon>
        <taxon>Desulfotignum</taxon>
    </lineage>
</organism>
<dbReference type="EMBL" id="APJX01000009">
    <property type="protein sequence ID" value="EMS78183.1"/>
    <property type="molecule type" value="Genomic_DNA"/>
</dbReference>
<proteinExistence type="predicted"/>
<protein>
    <submittedName>
        <fullName evidence="2">Formylmethanofuran dehydrogenase subunit FmdE</fullName>
        <ecNumber evidence="2">1.2.99.5</ecNumber>
    </submittedName>
</protein>
<name>S0FSY6_9BACT</name>
<comment type="caution">
    <text evidence="2">The sequence shown here is derived from an EMBL/GenBank/DDBJ whole genome shotgun (WGS) entry which is preliminary data.</text>
</comment>
<evidence type="ECO:0000313" key="3">
    <source>
        <dbReference type="Proteomes" id="UP000014216"/>
    </source>
</evidence>
<feature type="domain" description="Formylmethanofuran dehydrogenase subunit E" evidence="1">
    <location>
        <begin position="17"/>
        <end position="140"/>
    </location>
</feature>
<dbReference type="GO" id="GO:0016491">
    <property type="term" value="F:oxidoreductase activity"/>
    <property type="evidence" value="ECO:0007669"/>
    <property type="project" value="UniProtKB-KW"/>
</dbReference>
<dbReference type="AlphaFoldDB" id="S0FSY6"/>
<dbReference type="Pfam" id="PF02663">
    <property type="entry name" value="FmdE"/>
    <property type="match status" value="1"/>
</dbReference>
<keyword evidence="3" id="KW-1185">Reference proteome</keyword>
<dbReference type="Proteomes" id="UP000014216">
    <property type="component" value="Unassembled WGS sequence"/>
</dbReference>
<evidence type="ECO:0000313" key="2">
    <source>
        <dbReference type="EMBL" id="EMS78183.1"/>
    </source>
</evidence>
<dbReference type="PANTHER" id="PTHR39418:SF1">
    <property type="entry name" value="DEHYDROGENASE"/>
    <property type="match status" value="1"/>
</dbReference>
<dbReference type="InterPro" id="IPR053194">
    <property type="entry name" value="tRNA_methyltr_O"/>
</dbReference>
<dbReference type="PANTHER" id="PTHR39418">
    <property type="entry name" value="DEHYDROGENASE-RELATED"/>
    <property type="match status" value="1"/>
</dbReference>
<gene>
    <name evidence="2" type="primary">fmdE2</name>
    <name evidence="2" type="ORF">Dpo_9c00150</name>
</gene>
<dbReference type="OrthoDB" id="9804309at2"/>
<dbReference type="Gene3D" id="3.30.1330.130">
    <property type="match status" value="1"/>
</dbReference>
<dbReference type="EC" id="1.2.99.5" evidence="2"/>
<evidence type="ECO:0000259" key="1">
    <source>
        <dbReference type="Pfam" id="PF02663"/>
    </source>
</evidence>
<dbReference type="InterPro" id="IPR003814">
    <property type="entry name" value="FmdEsu_dom"/>
</dbReference>